<dbReference type="Proteomes" id="UP000028990">
    <property type="component" value="Unassembled WGS sequence"/>
</dbReference>
<evidence type="ECO:0000313" key="3">
    <source>
        <dbReference type="Proteomes" id="UP000028990"/>
    </source>
</evidence>
<gene>
    <name evidence="2" type="ORF">H920_01270</name>
</gene>
<proteinExistence type="predicted"/>
<evidence type="ECO:0000313" key="2">
    <source>
        <dbReference type="EMBL" id="KFO37288.1"/>
    </source>
</evidence>
<evidence type="ECO:0000256" key="1">
    <source>
        <dbReference type="SAM" id="SignalP"/>
    </source>
</evidence>
<dbReference type="AlphaFoldDB" id="A0A091E3L7"/>
<dbReference type="EMBL" id="KN120969">
    <property type="protein sequence ID" value="KFO37288.1"/>
    <property type="molecule type" value="Genomic_DNA"/>
</dbReference>
<feature type="chain" id="PRO_5001873908" evidence="1">
    <location>
        <begin position="26"/>
        <end position="201"/>
    </location>
</feature>
<organism evidence="2 3">
    <name type="scientific">Fukomys damarensis</name>
    <name type="common">Damaraland mole rat</name>
    <name type="synonym">Cryptomys damarensis</name>
    <dbReference type="NCBI Taxonomy" id="885580"/>
    <lineage>
        <taxon>Eukaryota</taxon>
        <taxon>Metazoa</taxon>
        <taxon>Chordata</taxon>
        <taxon>Craniata</taxon>
        <taxon>Vertebrata</taxon>
        <taxon>Euteleostomi</taxon>
        <taxon>Mammalia</taxon>
        <taxon>Eutheria</taxon>
        <taxon>Euarchontoglires</taxon>
        <taxon>Glires</taxon>
        <taxon>Rodentia</taxon>
        <taxon>Hystricomorpha</taxon>
        <taxon>Bathyergidae</taxon>
        <taxon>Fukomys</taxon>
    </lineage>
</organism>
<name>A0A091E3L7_FUKDA</name>
<accession>A0A091E3L7</accession>
<reference evidence="2 3" key="1">
    <citation type="submission" date="2013-11" db="EMBL/GenBank/DDBJ databases">
        <title>The Damaraland mole rat (Fukomys damarensis) genome and evolution of African mole rats.</title>
        <authorList>
            <person name="Gladyshev V.N."/>
            <person name="Fang X."/>
        </authorList>
    </citation>
    <scope>NUCLEOTIDE SEQUENCE [LARGE SCALE GENOMIC DNA]</scope>
    <source>
        <tissue evidence="2">Liver</tissue>
    </source>
</reference>
<feature type="signal peptide" evidence="1">
    <location>
        <begin position="1"/>
        <end position="25"/>
    </location>
</feature>
<protein>
    <submittedName>
        <fullName evidence="2">Uncharacterized protein</fullName>
    </submittedName>
</protein>
<keyword evidence="3" id="KW-1185">Reference proteome</keyword>
<keyword evidence="1" id="KW-0732">Signal</keyword>
<sequence>MSLSTCTTLHLLTSSVAEIAAGTYSSPISAQQMSVILQQQLIFTQHILTHRSTRCLLPCGWARQQGKESRRFAFSLFPNCTGEISQDPALASVTSALILQALWPHLQDPGFQEKECSWPDTEMMLSPNQSVSAGKYVKTRNHEPVPWIGQFPKNISLWGADEAPLGSGTPYTKAQLKFCLPSELRGCHIITVPQRDEHGSW</sequence>